<accession>A0ABS5ESM0</accession>
<comment type="caution">
    <text evidence="2">The sequence shown here is derived from an EMBL/GenBank/DDBJ whole genome shotgun (WGS) entry which is preliminary data.</text>
</comment>
<feature type="transmembrane region" description="Helical" evidence="1">
    <location>
        <begin position="50"/>
        <end position="71"/>
    </location>
</feature>
<organism evidence="2 3">
    <name type="scientific">Plastoroseomonas hellenica</name>
    <dbReference type="NCBI Taxonomy" id="2687306"/>
    <lineage>
        <taxon>Bacteria</taxon>
        <taxon>Pseudomonadati</taxon>
        <taxon>Pseudomonadota</taxon>
        <taxon>Alphaproteobacteria</taxon>
        <taxon>Acetobacterales</taxon>
        <taxon>Acetobacteraceae</taxon>
        <taxon>Plastoroseomonas</taxon>
    </lineage>
</organism>
<keyword evidence="1" id="KW-0472">Membrane</keyword>
<gene>
    <name evidence="2" type="ORF">GXW71_02860</name>
</gene>
<dbReference type="RefSeq" id="WP_211850888.1">
    <property type="nucleotide sequence ID" value="NZ_JAAGBB010000003.1"/>
</dbReference>
<dbReference type="Pfam" id="PF12365">
    <property type="entry name" value="DUF3649"/>
    <property type="match status" value="1"/>
</dbReference>
<reference evidence="3" key="1">
    <citation type="journal article" date="2021" name="Syst. Appl. Microbiol.">
        <title>Roseomonas hellenica sp. nov., isolated from roots of wild-growing Alkanna tinctoria.</title>
        <authorList>
            <person name="Rat A."/>
            <person name="Naranjo H.D."/>
            <person name="Lebbe L."/>
            <person name="Cnockaert M."/>
            <person name="Krigas N."/>
            <person name="Grigoriadou K."/>
            <person name="Maloupa E."/>
            <person name="Willems A."/>
        </authorList>
    </citation>
    <scope>NUCLEOTIDE SEQUENCE [LARGE SCALE GENOMIC DNA]</scope>
    <source>
        <strain evidence="3">LMG 31523</strain>
    </source>
</reference>
<name>A0ABS5ESM0_9PROT</name>
<keyword evidence="3" id="KW-1185">Reference proteome</keyword>
<feature type="transmembrane region" description="Helical" evidence="1">
    <location>
        <begin position="21"/>
        <end position="44"/>
    </location>
</feature>
<dbReference type="EMBL" id="JAAGBB010000003">
    <property type="protein sequence ID" value="MBR0663288.1"/>
    <property type="molecule type" value="Genomic_DNA"/>
</dbReference>
<keyword evidence="1" id="KW-1133">Transmembrane helix</keyword>
<evidence type="ECO:0000313" key="2">
    <source>
        <dbReference type="EMBL" id="MBR0663288.1"/>
    </source>
</evidence>
<dbReference type="InterPro" id="IPR022109">
    <property type="entry name" value="DUF3649"/>
</dbReference>
<dbReference type="Proteomes" id="UP001196870">
    <property type="component" value="Unassembled WGS sequence"/>
</dbReference>
<evidence type="ECO:0000256" key="1">
    <source>
        <dbReference type="SAM" id="Phobius"/>
    </source>
</evidence>
<keyword evidence="1" id="KW-0812">Transmembrane</keyword>
<evidence type="ECO:0000313" key="3">
    <source>
        <dbReference type="Proteomes" id="UP001196870"/>
    </source>
</evidence>
<proteinExistence type="predicted"/>
<protein>
    <submittedName>
        <fullName evidence="2">DUF3649 domain-containing protein</fullName>
    </submittedName>
</protein>
<sequence>MARSAAPASERLRILGILSRTVAALFGGYAAAALASVCLAVGLPTSPAEAALTGMMASFAVMTGAVVWVFAAATALRAWIGIAIPIVLLGGIFLLLRMGHGA</sequence>
<feature type="transmembrane region" description="Helical" evidence="1">
    <location>
        <begin position="78"/>
        <end position="96"/>
    </location>
</feature>